<protein>
    <submittedName>
        <fullName evidence="1">Uncharacterized protein</fullName>
    </submittedName>
</protein>
<reference evidence="1" key="1">
    <citation type="submission" date="2018-02" db="EMBL/GenBank/DDBJ databases">
        <title>Rhizophora mucronata_Transcriptome.</title>
        <authorList>
            <person name="Meera S.P."/>
            <person name="Sreeshan A."/>
            <person name="Augustine A."/>
        </authorList>
    </citation>
    <scope>NUCLEOTIDE SEQUENCE</scope>
    <source>
        <tissue evidence="1">Leaf</tissue>
    </source>
</reference>
<dbReference type="AlphaFoldDB" id="A0A2P2IXX8"/>
<accession>A0A2P2IXX8</accession>
<name>A0A2P2IXX8_RHIMU</name>
<evidence type="ECO:0000313" key="1">
    <source>
        <dbReference type="EMBL" id="MBW86070.1"/>
    </source>
</evidence>
<dbReference type="EMBL" id="GGEC01005587">
    <property type="protein sequence ID" value="MBW86070.1"/>
    <property type="molecule type" value="Transcribed_RNA"/>
</dbReference>
<organism evidence="1">
    <name type="scientific">Rhizophora mucronata</name>
    <name type="common">Asiatic mangrove</name>
    <dbReference type="NCBI Taxonomy" id="61149"/>
    <lineage>
        <taxon>Eukaryota</taxon>
        <taxon>Viridiplantae</taxon>
        <taxon>Streptophyta</taxon>
        <taxon>Embryophyta</taxon>
        <taxon>Tracheophyta</taxon>
        <taxon>Spermatophyta</taxon>
        <taxon>Magnoliopsida</taxon>
        <taxon>eudicotyledons</taxon>
        <taxon>Gunneridae</taxon>
        <taxon>Pentapetalae</taxon>
        <taxon>rosids</taxon>
        <taxon>fabids</taxon>
        <taxon>Malpighiales</taxon>
        <taxon>Rhizophoraceae</taxon>
        <taxon>Rhizophora</taxon>
    </lineage>
</organism>
<proteinExistence type="predicted"/>
<sequence length="19" mass="2040">MSTFLLLATLFSVQTPTLG</sequence>